<feature type="coiled-coil region" evidence="1">
    <location>
        <begin position="91"/>
        <end position="155"/>
    </location>
</feature>
<dbReference type="EMBL" id="JBIMZQ010000006">
    <property type="protein sequence ID" value="KAL3670594.1"/>
    <property type="molecule type" value="Genomic_DNA"/>
</dbReference>
<gene>
    <name evidence="2" type="ORF">V7S43_003786</name>
</gene>
<keyword evidence="1" id="KW-0175">Coiled coil</keyword>
<evidence type="ECO:0000256" key="1">
    <source>
        <dbReference type="SAM" id="Coils"/>
    </source>
</evidence>
<evidence type="ECO:0000313" key="2">
    <source>
        <dbReference type="EMBL" id="KAL3670594.1"/>
    </source>
</evidence>
<keyword evidence="3" id="KW-1185">Reference proteome</keyword>
<proteinExistence type="predicted"/>
<comment type="caution">
    <text evidence="2">The sequence shown here is derived from an EMBL/GenBank/DDBJ whole genome shotgun (WGS) entry which is preliminary data.</text>
</comment>
<evidence type="ECO:0000313" key="3">
    <source>
        <dbReference type="Proteomes" id="UP001632037"/>
    </source>
</evidence>
<sequence length="250" mass="28372">MDLENEIPVKLSELLELLEDIDDCQRGQVNDGNGDTNCDPAVLSPIVTAGIGGVALSTQNHVKARLRGKRIRKVGSVPYSTDLQRRRRTELISLRAEAQELEWRLAKFQHTNMRDTRLPTSQEEQGKWRSDAIIARKEREQAESTNRELKEILSSRLRVFASIEQLLKSCDVLKNYRHSLSQSGTANLVLETISDSLEQMLVQADSVFPALDNYLTVALRTRHEVCGTLGDTCARRFQLHQYLAQFQNPE</sequence>
<dbReference type="AlphaFoldDB" id="A0ABD3G062"/>
<accession>A0ABD3G062</accession>
<name>A0ABD3G062_9STRA</name>
<organism evidence="2 3">
    <name type="scientific">Phytophthora oleae</name>
    <dbReference type="NCBI Taxonomy" id="2107226"/>
    <lineage>
        <taxon>Eukaryota</taxon>
        <taxon>Sar</taxon>
        <taxon>Stramenopiles</taxon>
        <taxon>Oomycota</taxon>
        <taxon>Peronosporomycetes</taxon>
        <taxon>Peronosporales</taxon>
        <taxon>Peronosporaceae</taxon>
        <taxon>Phytophthora</taxon>
    </lineage>
</organism>
<dbReference type="Proteomes" id="UP001632037">
    <property type="component" value="Unassembled WGS sequence"/>
</dbReference>
<reference evidence="2 3" key="1">
    <citation type="submission" date="2024-09" db="EMBL/GenBank/DDBJ databases">
        <title>Genome sequencing and assembly of Phytophthora oleae, isolate VK10A, causative agent of rot of olive drupes.</title>
        <authorList>
            <person name="Conti Taguali S."/>
            <person name="Riolo M."/>
            <person name="La Spada F."/>
            <person name="Cacciola S.O."/>
            <person name="Dionisio G."/>
        </authorList>
    </citation>
    <scope>NUCLEOTIDE SEQUENCE [LARGE SCALE GENOMIC DNA]</scope>
    <source>
        <strain evidence="2 3">VK10A</strain>
    </source>
</reference>
<protein>
    <submittedName>
        <fullName evidence="2">Uncharacterized protein</fullName>
    </submittedName>
</protein>